<keyword evidence="2" id="KW-1185">Reference proteome</keyword>
<evidence type="ECO:0000313" key="1">
    <source>
        <dbReference type="EMBL" id="PJI86627.1"/>
    </source>
</evidence>
<dbReference type="AlphaFoldDB" id="A0A2M8W6R9"/>
<dbReference type="RefSeq" id="WP_281255198.1">
    <property type="nucleotide sequence ID" value="NZ_PGTZ01000010.1"/>
</dbReference>
<sequence length="41" mass="4209">MLGYGNLRASDADAAARALRESVQEIGRAGLTGKVHPTTGP</sequence>
<comment type="caution">
    <text evidence="1">The sequence shown here is derived from an EMBL/GenBank/DDBJ whole genome shotgun (WGS) entry which is preliminary data.</text>
</comment>
<gene>
    <name evidence="1" type="ORF">CLV34_2547</name>
</gene>
<accession>A0A2M8W6R9</accession>
<proteinExistence type="predicted"/>
<organism evidence="1 2">
    <name type="scientific">Luteimicrobium subarcticum</name>
    <dbReference type="NCBI Taxonomy" id="620910"/>
    <lineage>
        <taxon>Bacteria</taxon>
        <taxon>Bacillati</taxon>
        <taxon>Actinomycetota</taxon>
        <taxon>Actinomycetes</taxon>
        <taxon>Micrococcales</taxon>
        <taxon>Luteimicrobium</taxon>
    </lineage>
</organism>
<dbReference type="Proteomes" id="UP000231586">
    <property type="component" value="Unassembled WGS sequence"/>
</dbReference>
<protein>
    <submittedName>
        <fullName evidence="1">Uncharacterized protein</fullName>
    </submittedName>
</protein>
<evidence type="ECO:0000313" key="2">
    <source>
        <dbReference type="Proteomes" id="UP000231586"/>
    </source>
</evidence>
<dbReference type="EMBL" id="PGTZ01000010">
    <property type="protein sequence ID" value="PJI86627.1"/>
    <property type="molecule type" value="Genomic_DNA"/>
</dbReference>
<name>A0A2M8W6R9_9MICO</name>
<reference evidence="1 2" key="1">
    <citation type="submission" date="2017-11" db="EMBL/GenBank/DDBJ databases">
        <title>Genomic Encyclopedia of Archaeal and Bacterial Type Strains, Phase II (KMG-II): From Individual Species to Whole Genera.</title>
        <authorList>
            <person name="Goeker M."/>
        </authorList>
    </citation>
    <scope>NUCLEOTIDE SEQUENCE [LARGE SCALE GENOMIC DNA]</scope>
    <source>
        <strain evidence="1 2">DSM 22413</strain>
    </source>
</reference>